<sequence>MKRHLITALLISFLIGGVAFGLELQTDNLTVGSDFAITVENIEYEPQTIELWFGSKGKLPALTISGHTSCFSLNRCRMAVTFPDGS</sequence>
<name>A0A0F9KZN4_9ZZZZ</name>
<protein>
    <submittedName>
        <fullName evidence="1">Uncharacterized protein</fullName>
    </submittedName>
</protein>
<dbReference type="EMBL" id="LAZR01007055">
    <property type="protein sequence ID" value="KKM87784.1"/>
    <property type="molecule type" value="Genomic_DNA"/>
</dbReference>
<comment type="caution">
    <text evidence="1">The sequence shown here is derived from an EMBL/GenBank/DDBJ whole genome shotgun (WGS) entry which is preliminary data.</text>
</comment>
<gene>
    <name evidence="1" type="ORF">LCGC14_1265500</name>
</gene>
<accession>A0A0F9KZN4</accession>
<proteinExistence type="predicted"/>
<organism evidence="1">
    <name type="scientific">marine sediment metagenome</name>
    <dbReference type="NCBI Taxonomy" id="412755"/>
    <lineage>
        <taxon>unclassified sequences</taxon>
        <taxon>metagenomes</taxon>
        <taxon>ecological metagenomes</taxon>
    </lineage>
</organism>
<reference evidence="1" key="1">
    <citation type="journal article" date="2015" name="Nature">
        <title>Complex archaea that bridge the gap between prokaryotes and eukaryotes.</title>
        <authorList>
            <person name="Spang A."/>
            <person name="Saw J.H."/>
            <person name="Jorgensen S.L."/>
            <person name="Zaremba-Niedzwiedzka K."/>
            <person name="Martijn J."/>
            <person name="Lind A.E."/>
            <person name="van Eijk R."/>
            <person name="Schleper C."/>
            <person name="Guy L."/>
            <person name="Ettema T.J."/>
        </authorList>
    </citation>
    <scope>NUCLEOTIDE SEQUENCE</scope>
</reference>
<dbReference type="AlphaFoldDB" id="A0A0F9KZN4"/>
<evidence type="ECO:0000313" key="1">
    <source>
        <dbReference type="EMBL" id="KKM87784.1"/>
    </source>
</evidence>